<dbReference type="Gene3D" id="2.50.20.20">
    <property type="match status" value="1"/>
</dbReference>
<evidence type="ECO:0000256" key="1">
    <source>
        <dbReference type="SAM" id="MobiDB-lite"/>
    </source>
</evidence>
<feature type="compositionally biased region" description="Gly residues" evidence="1">
    <location>
        <begin position="268"/>
        <end position="280"/>
    </location>
</feature>
<dbReference type="RefSeq" id="WP_390313811.1">
    <property type="nucleotide sequence ID" value="NZ_JBHSPB010000001.1"/>
</dbReference>
<organism evidence="3 4">
    <name type="scientific">Streptomyces gamaensis</name>
    <dbReference type="NCBI Taxonomy" id="1763542"/>
    <lineage>
        <taxon>Bacteria</taxon>
        <taxon>Bacillati</taxon>
        <taxon>Actinomycetota</taxon>
        <taxon>Actinomycetes</taxon>
        <taxon>Kitasatosporales</taxon>
        <taxon>Streptomycetaceae</taxon>
        <taxon>Streptomyces</taxon>
    </lineage>
</organism>
<proteinExistence type="predicted"/>
<feature type="signal peptide" evidence="2">
    <location>
        <begin position="1"/>
        <end position="22"/>
    </location>
</feature>
<protein>
    <recommendedName>
        <fullName evidence="5">Lipoprotein</fullName>
    </recommendedName>
</protein>
<feature type="chain" id="PRO_5045928343" description="Lipoprotein" evidence="2">
    <location>
        <begin position="23"/>
        <end position="280"/>
    </location>
</feature>
<keyword evidence="2" id="KW-0732">Signal</keyword>
<reference evidence="4" key="1">
    <citation type="journal article" date="2019" name="Int. J. Syst. Evol. Microbiol.">
        <title>The Global Catalogue of Microorganisms (GCM) 10K type strain sequencing project: providing services to taxonomists for standard genome sequencing and annotation.</title>
        <authorList>
            <consortium name="The Broad Institute Genomics Platform"/>
            <consortium name="The Broad Institute Genome Sequencing Center for Infectious Disease"/>
            <person name="Wu L."/>
            <person name="Ma J."/>
        </authorList>
    </citation>
    <scope>NUCLEOTIDE SEQUENCE [LARGE SCALE GENOMIC DNA]</scope>
    <source>
        <strain evidence="4">CGMCC 4.7304</strain>
    </source>
</reference>
<gene>
    <name evidence="3" type="ORF">ACFP1Z_01340</name>
</gene>
<feature type="region of interest" description="Disordered" evidence="1">
    <location>
        <begin position="245"/>
        <end position="280"/>
    </location>
</feature>
<dbReference type="EMBL" id="JBHSPB010000001">
    <property type="protein sequence ID" value="MFC5718822.1"/>
    <property type="molecule type" value="Genomic_DNA"/>
</dbReference>
<accession>A0ABW0YTL1</accession>
<sequence length="280" mass="27985">MRIPKAALTGAVCLGLAAVLTACGSGEDPDAGTNGVGRLSAAAIQTKAREAARSARTVHLSGNVVSQGRTYRLDMRLKDNGGTGSVASDATTFELLRVGDQMYVKAGAGFWSAGGGPAPAAGGAGKGEKSRGDSTAAAAKLADKYVKVHSGDPSYQQFRGFTDKNVLLDGLLGLHGALTRGEHGTVGGARTIRVSGAGGAGDAGTLDVSLKGEPYPLRVQRAGGAGQLELTDWGKDFALDVPPKEQTVDYGTRVPGVTPSPSATPDKPGGGAGSAIGNGG</sequence>
<dbReference type="PROSITE" id="PS51257">
    <property type="entry name" value="PROKAR_LIPOPROTEIN"/>
    <property type="match status" value="1"/>
</dbReference>
<evidence type="ECO:0008006" key="5">
    <source>
        <dbReference type="Google" id="ProtNLM"/>
    </source>
</evidence>
<comment type="caution">
    <text evidence="3">The sequence shown here is derived from an EMBL/GenBank/DDBJ whole genome shotgun (WGS) entry which is preliminary data.</text>
</comment>
<evidence type="ECO:0000256" key="2">
    <source>
        <dbReference type="SAM" id="SignalP"/>
    </source>
</evidence>
<name>A0ABW0YTL1_9ACTN</name>
<evidence type="ECO:0000313" key="3">
    <source>
        <dbReference type="EMBL" id="MFC5718822.1"/>
    </source>
</evidence>
<keyword evidence="4" id="KW-1185">Reference proteome</keyword>
<evidence type="ECO:0000313" key="4">
    <source>
        <dbReference type="Proteomes" id="UP001596083"/>
    </source>
</evidence>
<dbReference type="Proteomes" id="UP001596083">
    <property type="component" value="Unassembled WGS sequence"/>
</dbReference>